<evidence type="ECO:0000313" key="1">
    <source>
        <dbReference type="EMBL" id="VXA82791.1"/>
    </source>
</evidence>
<dbReference type="Proteomes" id="UP000439123">
    <property type="component" value="Unassembled WGS sequence"/>
</dbReference>
<name>A0A653KVG9_AERVE</name>
<sequence>MSNERAIAHLLLGLFCLQEVCHKQIAQIDGLGMSTLQTENDRSISCPESDGIIWPP</sequence>
<accession>A0A653KVG9</accession>
<reference evidence="1 2" key="1">
    <citation type="submission" date="2019-10" db="EMBL/GenBank/DDBJ databases">
        <authorList>
            <person name="Karimi E."/>
        </authorList>
    </citation>
    <scope>NUCLEOTIDE SEQUENCE [LARGE SCALE GENOMIC DNA]</scope>
    <source>
        <strain evidence="1">Aeromonas sp. 8C</strain>
    </source>
</reference>
<proteinExistence type="predicted"/>
<protein>
    <submittedName>
        <fullName evidence="1">Uncharacterized protein</fullName>
    </submittedName>
</protein>
<gene>
    <name evidence="1" type="ORF">AERO8C_140200</name>
</gene>
<evidence type="ECO:0000313" key="2">
    <source>
        <dbReference type="Proteomes" id="UP000439123"/>
    </source>
</evidence>
<organism evidence="1 2">
    <name type="scientific">Aeromonas veronii</name>
    <dbReference type="NCBI Taxonomy" id="654"/>
    <lineage>
        <taxon>Bacteria</taxon>
        <taxon>Pseudomonadati</taxon>
        <taxon>Pseudomonadota</taxon>
        <taxon>Gammaproteobacteria</taxon>
        <taxon>Aeromonadales</taxon>
        <taxon>Aeromonadaceae</taxon>
        <taxon>Aeromonas</taxon>
    </lineage>
</organism>
<dbReference type="EMBL" id="CABWLC010000006">
    <property type="protein sequence ID" value="VXA82791.1"/>
    <property type="molecule type" value="Genomic_DNA"/>
</dbReference>
<dbReference type="AlphaFoldDB" id="A0A653KVG9"/>